<reference evidence="2 3" key="1">
    <citation type="journal article" date="2014" name="Int. J. Syst. Evol. Microbiol.">
        <title>Phylogenomics and the dynamic genome evolution of the genus Streptococcus.</title>
        <authorList>
            <consortium name="The Broad Institute Genome Sequencing Platform"/>
            <person name="Richards V.P."/>
            <person name="Palmer S.R."/>
            <person name="Pavinski Bitar P.D."/>
            <person name="Qin X."/>
            <person name="Weinstock G.M."/>
            <person name="Highlander S.K."/>
            <person name="Town C.D."/>
            <person name="Burne R.A."/>
            <person name="Stanhope M.J."/>
        </authorList>
    </citation>
    <scope>NUCLEOTIDE SEQUENCE [LARGE SCALE GENOMIC DNA]</scope>
    <source>
        <strain evidence="2 3">NCTC 11558</strain>
    </source>
</reference>
<feature type="transmembrane region" description="Helical" evidence="1">
    <location>
        <begin position="63"/>
        <end position="80"/>
    </location>
</feature>
<evidence type="ECO:0000313" key="3">
    <source>
        <dbReference type="Proteomes" id="UP000003573"/>
    </source>
</evidence>
<dbReference type="STRING" id="764298.STRMA_0541"/>
<keyword evidence="1" id="KW-0472">Membrane</keyword>
<gene>
    <name evidence="2" type="ORF">STRMA_0541</name>
</gene>
<keyword evidence="1" id="KW-0812">Transmembrane</keyword>
<dbReference type="AlphaFoldDB" id="G5JU01"/>
<evidence type="ECO:0000313" key="2">
    <source>
        <dbReference type="EMBL" id="EHJ52179.1"/>
    </source>
</evidence>
<organism evidence="2 3">
    <name type="scientific">Streptococcus macacae NCTC 11558</name>
    <dbReference type="NCBI Taxonomy" id="764298"/>
    <lineage>
        <taxon>Bacteria</taxon>
        <taxon>Bacillati</taxon>
        <taxon>Bacillota</taxon>
        <taxon>Bacilli</taxon>
        <taxon>Lactobacillales</taxon>
        <taxon>Streptococcaceae</taxon>
        <taxon>Streptococcus</taxon>
    </lineage>
</organism>
<feature type="transmembrane region" description="Helical" evidence="1">
    <location>
        <begin position="115"/>
        <end position="140"/>
    </location>
</feature>
<comment type="caution">
    <text evidence="2">The sequence shown here is derived from an EMBL/GenBank/DDBJ whole genome shotgun (WGS) entry which is preliminary data.</text>
</comment>
<dbReference type="OrthoDB" id="1632164at2"/>
<keyword evidence="1" id="KW-1133">Transmembrane helix</keyword>
<accession>G5JU01</accession>
<dbReference type="Proteomes" id="UP000003573">
    <property type="component" value="Unassembled WGS sequence"/>
</dbReference>
<sequence>MKQSNKLLFVLAGIFYLLIGLLLFVNPIGNLVSLSWLLSLGLFISAISSIVNYFTMPQAFRHSIYLVEGVLNALIALYLITRGFAVLPFVIPSVLGIWLIFEAIVIFSKGSLLNFIFPIIGSSVTWVAILAFLLGLILIINPLGAGVFVMYVLALGFIFEGISVIAEAFREK</sequence>
<dbReference type="Pfam" id="PF03729">
    <property type="entry name" value="DUF308"/>
    <property type="match status" value="2"/>
</dbReference>
<dbReference type="InterPro" id="IPR005325">
    <property type="entry name" value="DUF308_memb"/>
</dbReference>
<feature type="transmembrane region" description="Helical" evidence="1">
    <location>
        <begin position="31"/>
        <end position="51"/>
    </location>
</feature>
<protein>
    <submittedName>
        <fullName evidence="2">Membrane protein</fullName>
    </submittedName>
</protein>
<dbReference type="eggNOG" id="ENOG5032W86">
    <property type="taxonomic scope" value="Bacteria"/>
</dbReference>
<keyword evidence="3" id="KW-1185">Reference proteome</keyword>
<feature type="transmembrane region" description="Helical" evidence="1">
    <location>
        <begin position="86"/>
        <end position="108"/>
    </location>
</feature>
<feature type="transmembrane region" description="Helical" evidence="1">
    <location>
        <begin position="146"/>
        <end position="169"/>
    </location>
</feature>
<name>G5JU01_9STRE</name>
<dbReference type="RefSeq" id="WP_003079929.1">
    <property type="nucleotide sequence ID" value="NZ_AEUW02000001.1"/>
</dbReference>
<feature type="transmembrane region" description="Helical" evidence="1">
    <location>
        <begin position="7"/>
        <end position="25"/>
    </location>
</feature>
<proteinExistence type="predicted"/>
<dbReference type="EMBL" id="AEUW02000001">
    <property type="protein sequence ID" value="EHJ52179.1"/>
    <property type="molecule type" value="Genomic_DNA"/>
</dbReference>
<evidence type="ECO:0000256" key="1">
    <source>
        <dbReference type="SAM" id="Phobius"/>
    </source>
</evidence>